<dbReference type="EMBL" id="JAOYFB010000036">
    <property type="protein sequence ID" value="KAK4021379.1"/>
    <property type="molecule type" value="Genomic_DNA"/>
</dbReference>
<proteinExistence type="predicted"/>
<feature type="region of interest" description="Disordered" evidence="1">
    <location>
        <begin position="80"/>
        <end position="139"/>
    </location>
</feature>
<feature type="compositionally biased region" description="Polar residues" evidence="1">
    <location>
        <begin position="92"/>
        <end position="118"/>
    </location>
</feature>
<evidence type="ECO:0000313" key="3">
    <source>
        <dbReference type="Proteomes" id="UP001234178"/>
    </source>
</evidence>
<dbReference type="Proteomes" id="UP001234178">
    <property type="component" value="Unassembled WGS sequence"/>
</dbReference>
<keyword evidence="3" id="KW-1185">Reference proteome</keyword>
<evidence type="ECO:0000313" key="2">
    <source>
        <dbReference type="EMBL" id="KAK4021379.1"/>
    </source>
</evidence>
<feature type="region of interest" description="Disordered" evidence="1">
    <location>
        <begin position="1"/>
        <end position="24"/>
    </location>
</feature>
<feature type="compositionally biased region" description="Basic and acidic residues" evidence="1">
    <location>
        <begin position="175"/>
        <end position="186"/>
    </location>
</feature>
<reference evidence="2 3" key="1">
    <citation type="journal article" date="2023" name="Nucleic Acids Res.">
        <title>The hologenome of Daphnia magna reveals possible DNA methylation and microbiome-mediated evolution of the host genome.</title>
        <authorList>
            <person name="Chaturvedi A."/>
            <person name="Li X."/>
            <person name="Dhandapani V."/>
            <person name="Marshall H."/>
            <person name="Kissane S."/>
            <person name="Cuenca-Cambronero M."/>
            <person name="Asole G."/>
            <person name="Calvet F."/>
            <person name="Ruiz-Romero M."/>
            <person name="Marangio P."/>
            <person name="Guigo R."/>
            <person name="Rago D."/>
            <person name="Mirbahai L."/>
            <person name="Eastwood N."/>
            <person name="Colbourne J.K."/>
            <person name="Zhou J."/>
            <person name="Mallon E."/>
            <person name="Orsini L."/>
        </authorList>
    </citation>
    <scope>NUCLEOTIDE SEQUENCE [LARGE SCALE GENOMIC DNA]</scope>
    <source>
        <strain evidence="2">LRV0_1</strain>
    </source>
</reference>
<gene>
    <name evidence="2" type="ORF">OUZ56_003296</name>
</gene>
<feature type="region of interest" description="Disordered" evidence="1">
    <location>
        <begin position="202"/>
        <end position="221"/>
    </location>
</feature>
<name>A0ABR0A8B9_9CRUS</name>
<organism evidence="2 3">
    <name type="scientific">Daphnia magna</name>
    <dbReference type="NCBI Taxonomy" id="35525"/>
    <lineage>
        <taxon>Eukaryota</taxon>
        <taxon>Metazoa</taxon>
        <taxon>Ecdysozoa</taxon>
        <taxon>Arthropoda</taxon>
        <taxon>Crustacea</taxon>
        <taxon>Branchiopoda</taxon>
        <taxon>Diplostraca</taxon>
        <taxon>Cladocera</taxon>
        <taxon>Anomopoda</taxon>
        <taxon>Daphniidae</taxon>
        <taxon>Daphnia</taxon>
    </lineage>
</organism>
<evidence type="ECO:0000256" key="1">
    <source>
        <dbReference type="SAM" id="MobiDB-lite"/>
    </source>
</evidence>
<comment type="caution">
    <text evidence="2">The sequence shown here is derived from an EMBL/GenBank/DDBJ whole genome shotgun (WGS) entry which is preliminary data.</text>
</comment>
<accession>A0ABR0A8B9</accession>
<feature type="region of interest" description="Disordered" evidence="1">
    <location>
        <begin position="43"/>
        <end position="64"/>
    </location>
</feature>
<sequence>MTTQKPTDLKGGEQNELNSDSRRQRHLAQIKVSIDYYSASPTLQEETASSSSRHSSSPILGPHGRFLHSSLNDIHQRFSSTPIPITVPGQPCSRSRPNPPTSFKSTLTPGKPSGSSRSNTKHRTIHDTAAKSSHQTRKPAHFNANVIILQHSSCEGVNPILTTQQAYTQPPSGGEKSKHTTDKRDSQQIPHNAIYTTTRRLNATSTKTKQPAPPVAQSTPTENNKQFFAKQTIKMDPLQYSLVTNVIPVGDLQELQKGPRAQTMLIQLQNFTGGRFDRWIELFENIVAMSNWN</sequence>
<protein>
    <submittedName>
        <fullName evidence="2">Uncharacterized protein</fullName>
    </submittedName>
</protein>
<feature type="region of interest" description="Disordered" evidence="1">
    <location>
        <begin position="165"/>
        <end position="188"/>
    </location>
</feature>